<proteinExistence type="predicted"/>
<sequence length="47" mass="5115">MRYSVCPKQFCSFSVAVSLNVIGCLSILGCSDWSKVKPEKACFLVIG</sequence>
<evidence type="ECO:0000313" key="1">
    <source>
        <dbReference type="EMBL" id="JAH94218.1"/>
    </source>
</evidence>
<dbReference type="AlphaFoldDB" id="A0A0E9WXK8"/>
<dbReference type="PROSITE" id="PS51257">
    <property type="entry name" value="PROKAR_LIPOPROTEIN"/>
    <property type="match status" value="1"/>
</dbReference>
<reference evidence="1" key="2">
    <citation type="journal article" date="2015" name="Fish Shellfish Immunol.">
        <title>Early steps in the European eel (Anguilla anguilla)-Vibrio vulnificus interaction in the gills: Role of the RtxA13 toxin.</title>
        <authorList>
            <person name="Callol A."/>
            <person name="Pajuelo D."/>
            <person name="Ebbesson L."/>
            <person name="Teles M."/>
            <person name="MacKenzie S."/>
            <person name="Amaro C."/>
        </authorList>
    </citation>
    <scope>NUCLEOTIDE SEQUENCE</scope>
</reference>
<name>A0A0E9WXK8_ANGAN</name>
<dbReference type="EMBL" id="GBXM01014359">
    <property type="protein sequence ID" value="JAH94218.1"/>
    <property type="molecule type" value="Transcribed_RNA"/>
</dbReference>
<accession>A0A0E9WXK8</accession>
<evidence type="ECO:0008006" key="2">
    <source>
        <dbReference type="Google" id="ProtNLM"/>
    </source>
</evidence>
<organism evidence="1">
    <name type="scientific">Anguilla anguilla</name>
    <name type="common">European freshwater eel</name>
    <name type="synonym">Muraena anguilla</name>
    <dbReference type="NCBI Taxonomy" id="7936"/>
    <lineage>
        <taxon>Eukaryota</taxon>
        <taxon>Metazoa</taxon>
        <taxon>Chordata</taxon>
        <taxon>Craniata</taxon>
        <taxon>Vertebrata</taxon>
        <taxon>Euteleostomi</taxon>
        <taxon>Actinopterygii</taxon>
        <taxon>Neopterygii</taxon>
        <taxon>Teleostei</taxon>
        <taxon>Anguilliformes</taxon>
        <taxon>Anguillidae</taxon>
        <taxon>Anguilla</taxon>
    </lineage>
</organism>
<reference evidence="1" key="1">
    <citation type="submission" date="2014-11" db="EMBL/GenBank/DDBJ databases">
        <authorList>
            <person name="Amaro Gonzalez C."/>
        </authorList>
    </citation>
    <scope>NUCLEOTIDE SEQUENCE</scope>
</reference>
<protein>
    <recommendedName>
        <fullName evidence="2">Lipoprotein</fullName>
    </recommendedName>
</protein>